<dbReference type="InterPro" id="IPR017871">
    <property type="entry name" value="ABC_transporter-like_CS"/>
</dbReference>
<name>A0A0E2E255_TREDN</name>
<protein>
    <recommendedName>
        <fullName evidence="4">ABC transporter domain-containing protein</fullName>
    </recommendedName>
</protein>
<evidence type="ECO:0000256" key="2">
    <source>
        <dbReference type="ARBA" id="ARBA00022741"/>
    </source>
</evidence>
<evidence type="ECO:0000313" key="5">
    <source>
        <dbReference type="EMBL" id="EMB30589.1"/>
    </source>
</evidence>
<dbReference type="PANTHER" id="PTHR42711">
    <property type="entry name" value="ABC TRANSPORTER ATP-BINDING PROTEIN"/>
    <property type="match status" value="1"/>
</dbReference>
<keyword evidence="3" id="KW-0067">ATP-binding</keyword>
<dbReference type="PROSITE" id="PS00211">
    <property type="entry name" value="ABC_TRANSPORTER_1"/>
    <property type="match status" value="1"/>
</dbReference>
<accession>A0A0E2E255</accession>
<evidence type="ECO:0000256" key="1">
    <source>
        <dbReference type="ARBA" id="ARBA00022448"/>
    </source>
</evidence>
<dbReference type="SUPFAM" id="SSF52540">
    <property type="entry name" value="P-loop containing nucleoside triphosphate hydrolases"/>
    <property type="match status" value="1"/>
</dbReference>
<dbReference type="Proteomes" id="UP000011705">
    <property type="component" value="Chromosome"/>
</dbReference>
<sequence length="343" mass="39254">MSDQAVSNKKIIVAENICKSYAYYQKDAGLKGSIKNLFKRKKLYKPAVKNLSFEIAQGSITGLIGLNGAGKTTTLKMLSGLILPTEGSLTVLQHNPFEKKKEYLRQISMVMGNKSQLWWDLPAVDSFELNKTIYEVEDADYKKTLYTMIEILGVEKQINVQVRRLSLGERMKMELIAALIHKPKLIFLDEPTIGLDIITQYNIRDFLKHYCNKYHASLILTSHNFNDIVSLCTELILINKGEKIYSDSFINFKNEFLNKKYFILKLKLLKADKIIKTLQEKGNFFAEKTAEDTVKISADSTASLDILKNISNDFIEELSDITIENISMEDVIRRLYTSSEYIL</sequence>
<dbReference type="InterPro" id="IPR003593">
    <property type="entry name" value="AAA+_ATPase"/>
</dbReference>
<keyword evidence="1" id="KW-0813">Transport</keyword>
<gene>
    <name evidence="5" type="ORF">HMPREF9726_02274</name>
</gene>
<dbReference type="HOGENOM" id="CLU_000604_1_2_12"/>
<reference evidence="5" key="1">
    <citation type="submission" date="2012-01" db="EMBL/GenBank/DDBJ databases">
        <title>The Genome Sequence of Treponema denticola H-22.</title>
        <authorList>
            <consortium name="The Broad Institute Genome Sequencing Platform"/>
            <person name="Earl A."/>
            <person name="Ward D."/>
            <person name="Feldgarden M."/>
            <person name="Gevers D."/>
            <person name="Blanton J.M."/>
            <person name="Fenno C.J."/>
            <person name="Baranova O.V."/>
            <person name="Mathney J."/>
            <person name="Dewhirst F.E."/>
            <person name="Izard J."/>
            <person name="Young S.K."/>
            <person name="Zeng Q."/>
            <person name="Gargeya S."/>
            <person name="Fitzgerald M."/>
            <person name="Haas B."/>
            <person name="Abouelleil A."/>
            <person name="Alvarado L."/>
            <person name="Arachchi H.M."/>
            <person name="Berlin A."/>
            <person name="Chapman S.B."/>
            <person name="Gearin G."/>
            <person name="Goldberg J."/>
            <person name="Griggs A."/>
            <person name="Gujja S."/>
            <person name="Hansen M."/>
            <person name="Heiman D."/>
            <person name="Howarth C."/>
            <person name="Larimer J."/>
            <person name="Lui A."/>
            <person name="MacDonald P.J.P."/>
            <person name="McCowen C."/>
            <person name="Montmayeur A."/>
            <person name="Murphy C."/>
            <person name="Neiman D."/>
            <person name="Pearson M."/>
            <person name="Priest M."/>
            <person name="Roberts A."/>
            <person name="Saif S."/>
            <person name="Shea T."/>
            <person name="Sisk P."/>
            <person name="Stolte C."/>
            <person name="Sykes S."/>
            <person name="Wortman J."/>
            <person name="Nusbaum C."/>
            <person name="Birren B."/>
        </authorList>
    </citation>
    <scope>NUCLEOTIDE SEQUENCE [LARGE SCALE GENOMIC DNA]</scope>
    <source>
        <strain evidence="5">H-22</strain>
    </source>
</reference>
<dbReference type="InterPro" id="IPR003439">
    <property type="entry name" value="ABC_transporter-like_ATP-bd"/>
</dbReference>
<dbReference type="SMART" id="SM00382">
    <property type="entry name" value="AAA"/>
    <property type="match status" value="1"/>
</dbReference>
<dbReference type="AlphaFoldDB" id="A0A0E2E255"/>
<dbReference type="GO" id="GO:0016887">
    <property type="term" value="F:ATP hydrolysis activity"/>
    <property type="evidence" value="ECO:0007669"/>
    <property type="project" value="InterPro"/>
</dbReference>
<dbReference type="InterPro" id="IPR050763">
    <property type="entry name" value="ABC_transporter_ATP-binding"/>
</dbReference>
<dbReference type="GO" id="GO:0005524">
    <property type="term" value="F:ATP binding"/>
    <property type="evidence" value="ECO:0007669"/>
    <property type="project" value="UniProtKB-KW"/>
</dbReference>
<dbReference type="RefSeq" id="WP_002685723.1">
    <property type="nucleotide sequence ID" value="NZ_CM001795.1"/>
</dbReference>
<evidence type="ECO:0000259" key="4">
    <source>
        <dbReference type="PROSITE" id="PS50893"/>
    </source>
</evidence>
<dbReference type="PATRIC" id="fig|999432.5.peg.2362"/>
<evidence type="ECO:0000256" key="3">
    <source>
        <dbReference type="ARBA" id="ARBA00022840"/>
    </source>
</evidence>
<dbReference type="EMBL" id="AGDV01000021">
    <property type="protein sequence ID" value="EMB30589.1"/>
    <property type="molecule type" value="Genomic_DNA"/>
</dbReference>
<keyword evidence="2" id="KW-0547">Nucleotide-binding</keyword>
<feature type="domain" description="ABC transporter" evidence="4">
    <location>
        <begin position="32"/>
        <end position="265"/>
    </location>
</feature>
<proteinExistence type="predicted"/>
<dbReference type="InterPro" id="IPR027417">
    <property type="entry name" value="P-loop_NTPase"/>
</dbReference>
<dbReference type="Pfam" id="PF00005">
    <property type="entry name" value="ABC_tran"/>
    <property type="match status" value="1"/>
</dbReference>
<dbReference type="PANTHER" id="PTHR42711:SF4">
    <property type="entry name" value="ABC TRANSPORTER RELATED"/>
    <property type="match status" value="1"/>
</dbReference>
<comment type="caution">
    <text evidence="5">The sequence shown here is derived from an EMBL/GenBank/DDBJ whole genome shotgun (WGS) entry which is preliminary data.</text>
</comment>
<dbReference type="PROSITE" id="PS50893">
    <property type="entry name" value="ABC_TRANSPORTER_2"/>
    <property type="match status" value="1"/>
</dbReference>
<organism evidence="5">
    <name type="scientific">Treponema denticola H-22</name>
    <dbReference type="NCBI Taxonomy" id="999432"/>
    <lineage>
        <taxon>Bacteria</taxon>
        <taxon>Pseudomonadati</taxon>
        <taxon>Spirochaetota</taxon>
        <taxon>Spirochaetia</taxon>
        <taxon>Spirochaetales</taxon>
        <taxon>Treponemataceae</taxon>
        <taxon>Treponema</taxon>
    </lineage>
</organism>
<dbReference type="Gene3D" id="3.40.50.300">
    <property type="entry name" value="P-loop containing nucleotide triphosphate hydrolases"/>
    <property type="match status" value="1"/>
</dbReference>